<dbReference type="InterPro" id="IPR020594">
    <property type="entry name" value="Ribosomal_bL9_bac/chp"/>
</dbReference>
<dbReference type="InterPro" id="IPR036935">
    <property type="entry name" value="Ribosomal_bL9_N_sf"/>
</dbReference>
<dbReference type="GO" id="GO:0003735">
    <property type="term" value="F:structural constituent of ribosome"/>
    <property type="evidence" value="ECO:0007669"/>
    <property type="project" value="InterPro"/>
</dbReference>
<dbReference type="HAMAP" id="MF_00503">
    <property type="entry name" value="Ribosomal_bL9"/>
    <property type="match status" value="1"/>
</dbReference>
<organism evidence="9 10">
    <name type="scientific">Candidatus Yanofskybacteria bacterium RIFCSPHIGHO2_01_FULL_45_42</name>
    <dbReference type="NCBI Taxonomy" id="1802671"/>
    <lineage>
        <taxon>Bacteria</taxon>
        <taxon>Candidatus Yanofskyibacteriota</taxon>
    </lineage>
</organism>
<dbReference type="PROSITE" id="PS00651">
    <property type="entry name" value="RIBOSOMAL_L9"/>
    <property type="match status" value="1"/>
</dbReference>
<dbReference type="Gene3D" id="3.40.5.10">
    <property type="entry name" value="Ribosomal protein L9, N-terminal domain"/>
    <property type="match status" value="1"/>
</dbReference>
<dbReference type="PANTHER" id="PTHR21368">
    <property type="entry name" value="50S RIBOSOMAL PROTEIN L9"/>
    <property type="match status" value="1"/>
</dbReference>
<dbReference type="AlphaFoldDB" id="A0A1F8EZ64"/>
<evidence type="ECO:0000256" key="4">
    <source>
        <dbReference type="ARBA" id="ARBA00022980"/>
    </source>
</evidence>
<dbReference type="Proteomes" id="UP000178023">
    <property type="component" value="Unassembled WGS sequence"/>
</dbReference>
<evidence type="ECO:0000256" key="6">
    <source>
        <dbReference type="ARBA" id="ARBA00035292"/>
    </source>
</evidence>
<evidence type="ECO:0000313" key="9">
    <source>
        <dbReference type="EMBL" id="OGN06164.1"/>
    </source>
</evidence>
<evidence type="ECO:0000313" key="10">
    <source>
        <dbReference type="Proteomes" id="UP000178023"/>
    </source>
</evidence>
<keyword evidence="3 7" id="KW-0694">RNA-binding</keyword>
<dbReference type="InterPro" id="IPR020070">
    <property type="entry name" value="Ribosomal_bL9_N"/>
</dbReference>
<evidence type="ECO:0000256" key="5">
    <source>
        <dbReference type="ARBA" id="ARBA00023274"/>
    </source>
</evidence>
<evidence type="ECO:0000256" key="3">
    <source>
        <dbReference type="ARBA" id="ARBA00022884"/>
    </source>
</evidence>
<accession>A0A1F8EZ64</accession>
<comment type="similarity">
    <text evidence="1 7">Belongs to the bacterial ribosomal protein bL9 family.</text>
</comment>
<reference evidence="9 10" key="1">
    <citation type="journal article" date="2016" name="Nat. Commun.">
        <title>Thousands of microbial genomes shed light on interconnected biogeochemical processes in an aquifer system.</title>
        <authorList>
            <person name="Anantharaman K."/>
            <person name="Brown C.T."/>
            <person name="Hug L.A."/>
            <person name="Sharon I."/>
            <person name="Castelle C.J."/>
            <person name="Probst A.J."/>
            <person name="Thomas B.C."/>
            <person name="Singh A."/>
            <person name="Wilkins M.J."/>
            <person name="Karaoz U."/>
            <person name="Brodie E.L."/>
            <person name="Williams K.H."/>
            <person name="Hubbard S.S."/>
            <person name="Banfield J.F."/>
        </authorList>
    </citation>
    <scope>NUCLEOTIDE SEQUENCE [LARGE SCALE GENOMIC DNA]</scope>
</reference>
<dbReference type="InterPro" id="IPR036791">
    <property type="entry name" value="Ribosomal_bL9_C_sf"/>
</dbReference>
<dbReference type="GO" id="GO:1990904">
    <property type="term" value="C:ribonucleoprotein complex"/>
    <property type="evidence" value="ECO:0007669"/>
    <property type="project" value="UniProtKB-KW"/>
</dbReference>
<keyword evidence="2 7" id="KW-0699">rRNA-binding</keyword>
<dbReference type="GO" id="GO:0006412">
    <property type="term" value="P:translation"/>
    <property type="evidence" value="ECO:0007669"/>
    <property type="project" value="UniProtKB-UniRule"/>
</dbReference>
<feature type="domain" description="Ribosomal protein L9" evidence="8">
    <location>
        <begin position="13"/>
        <end position="40"/>
    </location>
</feature>
<evidence type="ECO:0000259" key="8">
    <source>
        <dbReference type="PROSITE" id="PS00651"/>
    </source>
</evidence>
<dbReference type="GO" id="GO:0019843">
    <property type="term" value="F:rRNA binding"/>
    <property type="evidence" value="ECO:0007669"/>
    <property type="project" value="UniProtKB-UniRule"/>
</dbReference>
<dbReference type="InterPro" id="IPR020069">
    <property type="entry name" value="Ribosomal_bL9_C"/>
</dbReference>
<dbReference type="NCBIfam" id="TIGR00158">
    <property type="entry name" value="L9"/>
    <property type="match status" value="1"/>
</dbReference>
<keyword evidence="5 7" id="KW-0687">Ribonucleoprotein</keyword>
<evidence type="ECO:0000256" key="1">
    <source>
        <dbReference type="ARBA" id="ARBA00010605"/>
    </source>
</evidence>
<dbReference type="Pfam" id="PF03948">
    <property type="entry name" value="Ribosomal_L9_C"/>
    <property type="match status" value="1"/>
</dbReference>
<dbReference type="SUPFAM" id="SSF55658">
    <property type="entry name" value="L9 N-domain-like"/>
    <property type="match status" value="1"/>
</dbReference>
<dbReference type="Pfam" id="PF01281">
    <property type="entry name" value="Ribosomal_L9_N"/>
    <property type="match status" value="1"/>
</dbReference>
<sequence length="152" mass="16484">MKVIILQNIKGFGQTGDIKNVPDGYGRNYLLPRGLAKIATNQAEKEAGILKNKREIILSQEKEKAKEAADKLNGLTVELSAKASKTGKLFAAVSKEELLGKIAEATGIILNTDTINLKEHDGHLKQLGEHVVELDLAPDIKTTVTVKISESK</sequence>
<protein>
    <recommendedName>
        <fullName evidence="6 7">Large ribosomal subunit protein bL9</fullName>
    </recommendedName>
</protein>
<proteinExistence type="inferred from homology"/>
<dbReference type="Gene3D" id="3.10.430.100">
    <property type="entry name" value="Ribosomal protein L9, C-terminal domain"/>
    <property type="match status" value="1"/>
</dbReference>
<comment type="function">
    <text evidence="7">Binds to the 23S rRNA.</text>
</comment>
<evidence type="ECO:0000256" key="7">
    <source>
        <dbReference type="HAMAP-Rule" id="MF_00503"/>
    </source>
</evidence>
<evidence type="ECO:0000256" key="2">
    <source>
        <dbReference type="ARBA" id="ARBA00022730"/>
    </source>
</evidence>
<name>A0A1F8EZ64_9BACT</name>
<dbReference type="EMBL" id="MGJL01000040">
    <property type="protein sequence ID" value="OGN06164.1"/>
    <property type="molecule type" value="Genomic_DNA"/>
</dbReference>
<dbReference type="GO" id="GO:0005840">
    <property type="term" value="C:ribosome"/>
    <property type="evidence" value="ECO:0007669"/>
    <property type="project" value="UniProtKB-KW"/>
</dbReference>
<keyword evidence="4 7" id="KW-0689">Ribosomal protein</keyword>
<dbReference type="SUPFAM" id="SSF55653">
    <property type="entry name" value="Ribosomal protein L9 C-domain"/>
    <property type="match status" value="1"/>
</dbReference>
<dbReference type="InterPro" id="IPR000244">
    <property type="entry name" value="Ribosomal_bL9"/>
</dbReference>
<gene>
    <name evidence="7" type="primary">rplI</name>
    <name evidence="9" type="ORF">A2750_03625</name>
</gene>
<comment type="caution">
    <text evidence="9">The sequence shown here is derived from an EMBL/GenBank/DDBJ whole genome shotgun (WGS) entry which is preliminary data.</text>
</comment>
<dbReference type="InterPro" id="IPR009027">
    <property type="entry name" value="Ribosomal_bL9/RNase_H1_N"/>
</dbReference>